<feature type="transmembrane region" description="Helical" evidence="1">
    <location>
        <begin position="95"/>
        <end position="120"/>
    </location>
</feature>
<feature type="transmembrane region" description="Helical" evidence="1">
    <location>
        <begin position="215"/>
        <end position="237"/>
    </location>
</feature>
<reference evidence="2 3" key="1">
    <citation type="submission" date="2020-02" db="EMBL/GenBank/DDBJ databases">
        <authorList>
            <person name="Zheng R.K."/>
            <person name="Sun C.M."/>
        </authorList>
    </citation>
    <scope>NUCLEOTIDE SEQUENCE [LARGE SCALE GENOMIC DNA]</scope>
    <source>
        <strain evidence="3">zrk13</strain>
    </source>
</reference>
<evidence type="ECO:0000313" key="2">
    <source>
        <dbReference type="EMBL" id="QMS84751.1"/>
    </source>
</evidence>
<gene>
    <name evidence="2" type="ORF">G4Z02_02940</name>
</gene>
<proteinExistence type="predicted"/>
<accession>A0A7L7KPN2</accession>
<feature type="transmembrane region" description="Helical" evidence="1">
    <location>
        <begin position="20"/>
        <end position="40"/>
    </location>
</feature>
<keyword evidence="3" id="KW-1185">Reference proteome</keyword>
<keyword evidence="1" id="KW-0472">Membrane</keyword>
<protein>
    <submittedName>
        <fullName evidence="2">ABC transporter permease</fullName>
    </submittedName>
</protein>
<evidence type="ECO:0000313" key="3">
    <source>
        <dbReference type="Proteomes" id="UP000514720"/>
    </source>
</evidence>
<dbReference type="RefSeq" id="WP_258878371.1">
    <property type="nucleotide sequence ID" value="NZ_CP048914.1"/>
</dbReference>
<dbReference type="EMBL" id="CP048914">
    <property type="protein sequence ID" value="QMS84751.1"/>
    <property type="molecule type" value="Genomic_DNA"/>
</dbReference>
<keyword evidence="1" id="KW-1133">Transmembrane helix</keyword>
<feature type="transmembrane region" description="Helical" evidence="1">
    <location>
        <begin position="126"/>
        <end position="147"/>
    </location>
</feature>
<organism evidence="2 3">
    <name type="scientific">Candidatus Xianfuyuplasma coldseepsis</name>
    <dbReference type="NCBI Taxonomy" id="2782163"/>
    <lineage>
        <taxon>Bacteria</taxon>
        <taxon>Bacillati</taxon>
        <taxon>Mycoplasmatota</taxon>
        <taxon>Mollicutes</taxon>
        <taxon>Candidatus Izemoplasmatales</taxon>
        <taxon>Candidatus Izemoplasmataceae</taxon>
        <taxon>Candidatus Xianfuyuplasma</taxon>
    </lineage>
</organism>
<sequence length="243" mass="27259">MFLHVLKNEIKGIIRDPMYAFFSVYPFIFGGLGYLLVNYIKDNSDNPAWGNMVAMLLVIMTSYVFGAVTGFTLLDDKDDKVLMSLKITPISTKMYVFVKILIGYIFGFIATLIIVFATGFLSDAGLGMILLISVIASLQAPFLALVVNSFAQNKVEGFVIMKATGMTLILPAVAFFLTDWKEFFLIIAPGFWPARMIMMELMPTDLYGIEYNLPILLYFVIGIAYNLLVTFGLFKLYTKKSNI</sequence>
<dbReference type="AlphaFoldDB" id="A0A7L7KPN2"/>
<keyword evidence="1" id="KW-0812">Transmembrane</keyword>
<evidence type="ECO:0000256" key="1">
    <source>
        <dbReference type="SAM" id="Phobius"/>
    </source>
</evidence>
<dbReference type="Proteomes" id="UP000514720">
    <property type="component" value="Chromosome"/>
</dbReference>
<name>A0A7L7KPN2_9MOLU</name>
<feature type="transmembrane region" description="Helical" evidence="1">
    <location>
        <begin position="52"/>
        <end position="74"/>
    </location>
</feature>
<dbReference type="KEGG" id="xcl:G4Z02_02940"/>
<feature type="transmembrane region" description="Helical" evidence="1">
    <location>
        <begin position="159"/>
        <end position="177"/>
    </location>
</feature>